<dbReference type="Proteomes" id="UP000244754">
    <property type="component" value="Chromosome"/>
</dbReference>
<dbReference type="Pfam" id="PF11209">
    <property type="entry name" value="LmeA"/>
    <property type="match status" value="1"/>
</dbReference>
<dbReference type="InterPro" id="IPR021373">
    <property type="entry name" value="DUF2993"/>
</dbReference>
<protein>
    <submittedName>
        <fullName evidence="1">DUF2993 domain-containing protein</fullName>
    </submittedName>
</protein>
<evidence type="ECO:0000313" key="2">
    <source>
        <dbReference type="Proteomes" id="UP000244754"/>
    </source>
</evidence>
<keyword evidence="2" id="KW-1185">Reference proteome</keyword>
<dbReference type="AlphaFoldDB" id="A0A2S0WFS9"/>
<proteinExistence type="predicted"/>
<sequence>MRLGVRSRLTPRAACALVVALLAALCADTIAAARVERSLSLAAAAHSGLETPPDAYVAGFPFSQVALTSKVPRITVSALDVDVAGLGTVNITAEAFDVRVPAERAFAADFAGAKATMVRRRVRLDGVAFGELLGMTDLDISHPYDISPTGGTASEAQLTGTVPGTSEPSAVVVTLRLENGRFLMRPSVIISAPPGATDAILAAYTLERDTSELPLGGPADLVQLSGGSIEFSHQELNVALSDTALAPLGGT</sequence>
<dbReference type="EMBL" id="CP026948">
    <property type="protein sequence ID" value="AWB84610.1"/>
    <property type="molecule type" value="Genomic_DNA"/>
</dbReference>
<accession>A0A2S0WFS9</accession>
<reference evidence="2" key="1">
    <citation type="submission" date="2018-01" db="EMBL/GenBank/DDBJ databases">
        <authorList>
            <person name="Li J."/>
        </authorList>
    </citation>
    <scope>NUCLEOTIDE SEQUENCE [LARGE SCALE GENOMIC DNA]</scope>
    <source>
        <strain evidence="2">2184</strain>
    </source>
</reference>
<evidence type="ECO:0000313" key="1">
    <source>
        <dbReference type="EMBL" id="AWB84610.1"/>
    </source>
</evidence>
<dbReference type="OrthoDB" id="4417239at2"/>
<gene>
    <name evidence="1" type="ORF">C3E79_09105</name>
</gene>
<organism evidence="1 2">
    <name type="scientific">Corynebacterium liangguodongii</name>
    <dbReference type="NCBI Taxonomy" id="2079535"/>
    <lineage>
        <taxon>Bacteria</taxon>
        <taxon>Bacillati</taxon>
        <taxon>Actinomycetota</taxon>
        <taxon>Actinomycetes</taxon>
        <taxon>Mycobacteriales</taxon>
        <taxon>Corynebacteriaceae</taxon>
        <taxon>Corynebacterium</taxon>
    </lineage>
</organism>
<dbReference type="KEGG" id="clia:C3E79_09105"/>
<name>A0A2S0WFS9_9CORY</name>
<dbReference type="RefSeq" id="WP_108404618.1">
    <property type="nucleotide sequence ID" value="NZ_CP026948.1"/>
</dbReference>